<evidence type="ECO:0000313" key="2">
    <source>
        <dbReference type="EMBL" id="KAJ4489586.1"/>
    </source>
</evidence>
<accession>A0A9W9ASJ0</accession>
<reference evidence="2" key="2">
    <citation type="journal article" date="2023" name="Proc. Natl. Acad. Sci. U.S.A.">
        <title>A global phylogenomic analysis of the shiitake genus Lentinula.</title>
        <authorList>
            <person name="Sierra-Patev S."/>
            <person name="Min B."/>
            <person name="Naranjo-Ortiz M."/>
            <person name="Looney B."/>
            <person name="Konkel Z."/>
            <person name="Slot J.C."/>
            <person name="Sakamoto Y."/>
            <person name="Steenwyk J.L."/>
            <person name="Rokas A."/>
            <person name="Carro J."/>
            <person name="Camarero S."/>
            <person name="Ferreira P."/>
            <person name="Molpeceres G."/>
            <person name="Ruiz-Duenas F.J."/>
            <person name="Serrano A."/>
            <person name="Henrissat B."/>
            <person name="Drula E."/>
            <person name="Hughes K.W."/>
            <person name="Mata J.L."/>
            <person name="Ishikawa N.K."/>
            <person name="Vargas-Isla R."/>
            <person name="Ushijima S."/>
            <person name="Smith C.A."/>
            <person name="Donoghue J."/>
            <person name="Ahrendt S."/>
            <person name="Andreopoulos W."/>
            <person name="He G."/>
            <person name="LaButti K."/>
            <person name="Lipzen A."/>
            <person name="Ng V."/>
            <person name="Riley R."/>
            <person name="Sandor L."/>
            <person name="Barry K."/>
            <person name="Martinez A.T."/>
            <person name="Xiao Y."/>
            <person name="Gibbons J.G."/>
            <person name="Terashima K."/>
            <person name="Grigoriev I.V."/>
            <person name="Hibbett D."/>
        </authorList>
    </citation>
    <scope>NUCLEOTIDE SEQUENCE</scope>
    <source>
        <strain evidence="2">Sp2 HRB7682 ss15</strain>
    </source>
</reference>
<gene>
    <name evidence="2" type="ORF">C8J55DRAFT_505445</name>
</gene>
<feature type="compositionally biased region" description="Polar residues" evidence="1">
    <location>
        <begin position="545"/>
        <end position="556"/>
    </location>
</feature>
<proteinExistence type="predicted"/>
<feature type="compositionally biased region" description="Low complexity" evidence="1">
    <location>
        <begin position="434"/>
        <end position="444"/>
    </location>
</feature>
<feature type="region of interest" description="Disordered" evidence="1">
    <location>
        <begin position="434"/>
        <end position="472"/>
    </location>
</feature>
<feature type="compositionally biased region" description="Polar residues" evidence="1">
    <location>
        <begin position="452"/>
        <end position="470"/>
    </location>
</feature>
<dbReference type="AlphaFoldDB" id="A0A9W9ASJ0"/>
<organism evidence="2 3">
    <name type="scientific">Lentinula lateritia</name>
    <dbReference type="NCBI Taxonomy" id="40482"/>
    <lineage>
        <taxon>Eukaryota</taxon>
        <taxon>Fungi</taxon>
        <taxon>Dikarya</taxon>
        <taxon>Basidiomycota</taxon>
        <taxon>Agaricomycotina</taxon>
        <taxon>Agaricomycetes</taxon>
        <taxon>Agaricomycetidae</taxon>
        <taxon>Agaricales</taxon>
        <taxon>Marasmiineae</taxon>
        <taxon>Omphalotaceae</taxon>
        <taxon>Lentinula</taxon>
    </lineage>
</organism>
<feature type="region of interest" description="Disordered" evidence="1">
    <location>
        <begin position="536"/>
        <end position="556"/>
    </location>
</feature>
<sequence length="685" mass="73831">MVISFIPAIDEVAHVAIPEWHATDSTVELRFSAVLGDEEFQQFKKNGMKVQVWSNIPLGRRNEGEWGEIDLHEADELASVGSSDDSRISLVATEDVKAKPENLLFTICSVPFSGSSDDYYSFTYRIVYPSGEIQWLGQFGQNGMVHINTASKNDSGIVFEEGLEANTAPFVWNTRGRQVEDLLIAQVAHPEDWSVWAVGKDSLFKGPATSASLVLLVPHVRPYAVHCPKTVLLSASSDTTISVSASGKIQATGPGSLLLQTFDPAGFADSFLDKIFAHSPSLNHRLLGVFGDYIGLASFSAGSSVQAILVPLIPSGFVSQIVIASASLASILDTKTAEYTIFSDARPSVQFAHPESGLVRFSVPSSGGLFLLTPLYRISTISRNLEASGPTPENYLSLSVLSPHSIAGVAPVEDTVLPTPPPSPHLHPIAHLTSPSNHSTSSISELDEQGAISPTNDTQKDSIVSESASLRTLRPPIDRDQVSALTLTRQSSPSLLIESHRENRQNILVAFMRHIYFALILWFSMVFRELVGGSASDVREDSPVEHTSPQSIPDTANSYGFPPVNEHTPLLSRVIPPSPVDEPLIQASAPPASVVAPVPSQTVSSPPILVQFDLLDAKSGPRGLVFRDTSGSLTGDNLSDNVVVEINEQNVPLNNEVWLTKGVLYLGIDGEKPGRVNIKITSNFL</sequence>
<comment type="caution">
    <text evidence="2">The sequence shown here is derived from an EMBL/GenBank/DDBJ whole genome shotgun (WGS) entry which is preliminary data.</text>
</comment>
<name>A0A9W9ASJ0_9AGAR</name>
<evidence type="ECO:0000313" key="3">
    <source>
        <dbReference type="Proteomes" id="UP001150238"/>
    </source>
</evidence>
<dbReference type="Proteomes" id="UP001150238">
    <property type="component" value="Unassembled WGS sequence"/>
</dbReference>
<evidence type="ECO:0000256" key="1">
    <source>
        <dbReference type="SAM" id="MobiDB-lite"/>
    </source>
</evidence>
<reference evidence="2" key="1">
    <citation type="submission" date="2022-08" db="EMBL/GenBank/DDBJ databases">
        <authorList>
            <consortium name="DOE Joint Genome Institute"/>
            <person name="Min B."/>
            <person name="Riley R."/>
            <person name="Sierra-Patev S."/>
            <person name="Naranjo-Ortiz M."/>
            <person name="Looney B."/>
            <person name="Konkel Z."/>
            <person name="Slot J.C."/>
            <person name="Sakamoto Y."/>
            <person name="Steenwyk J.L."/>
            <person name="Rokas A."/>
            <person name="Carro J."/>
            <person name="Camarero S."/>
            <person name="Ferreira P."/>
            <person name="Molpeceres G."/>
            <person name="Ruiz-Duenas F.J."/>
            <person name="Serrano A."/>
            <person name="Henrissat B."/>
            <person name="Drula E."/>
            <person name="Hughes K.W."/>
            <person name="Mata J.L."/>
            <person name="Ishikawa N.K."/>
            <person name="Vargas-Isla R."/>
            <person name="Ushijima S."/>
            <person name="Smith C.A."/>
            <person name="Ahrendt S."/>
            <person name="Andreopoulos W."/>
            <person name="He G."/>
            <person name="Labutti K."/>
            <person name="Lipzen A."/>
            <person name="Ng V."/>
            <person name="Sandor L."/>
            <person name="Barry K."/>
            <person name="Martinez A.T."/>
            <person name="Xiao Y."/>
            <person name="Gibbons J.G."/>
            <person name="Terashima K."/>
            <person name="Hibbett D.S."/>
            <person name="Grigoriev I.V."/>
        </authorList>
    </citation>
    <scope>NUCLEOTIDE SEQUENCE</scope>
    <source>
        <strain evidence="2">Sp2 HRB7682 ss15</strain>
    </source>
</reference>
<dbReference type="EMBL" id="JANVFS010000007">
    <property type="protein sequence ID" value="KAJ4489586.1"/>
    <property type="molecule type" value="Genomic_DNA"/>
</dbReference>
<protein>
    <submittedName>
        <fullName evidence="2">Uncharacterized protein</fullName>
    </submittedName>
</protein>